<sequence>MPGPTRLLGTSQRTDQQTLIFGEDFDGALRLTETAATVDSVACKQCLTKPKAAVRQSSEYTFSATLPVGIEQDLGIGPNARHEGSAESHLPVEIPKAVAMRIETEDGAYLLNLVAFRRCRWFTRGWTLQELLASERIVLFSADWTVIPFELLKDEICATTRIHNEALAKTRPIATFSVAQRMSWAAGRVIRRVEDRAYSLLGILGVNIPILYGEGNAAFARLQEQVMRVYSNDQTIFVFDRGNKEQRRPALLLAQSPDQFHDSNDFVTTGRPAQNHFRVTNRDVTFNTLVQKNGHHGEPGTHLYLACTHENDDTKIIVLNVVRQTTLLARTLPNKPDREDSYFVEHTFGPMESIDLRYAVRRDRNIFRVSLSVLRAPNERRLHPRSEVYWWPKSEKDLILCKFGFSKFQERTAYSSVFPSDRRYADWSVSGICSNGVWDGTRELFVLGDRDSKHPVTGQLKISHKGRLIVTINIKQRIFAGWIEEI</sequence>
<dbReference type="PANTHER" id="PTHR10622:SF10">
    <property type="entry name" value="HET DOMAIN-CONTAINING PROTEIN"/>
    <property type="match status" value="1"/>
</dbReference>
<keyword evidence="2" id="KW-1185">Reference proteome</keyword>
<dbReference type="Proteomes" id="UP000237631">
    <property type="component" value="Unassembled WGS sequence"/>
</dbReference>
<gene>
    <name evidence="1" type="ORF">CBER1_03345</name>
</gene>
<dbReference type="EMBL" id="PNEN01001798">
    <property type="protein sequence ID" value="PPJ49785.1"/>
    <property type="molecule type" value="Genomic_DNA"/>
</dbReference>
<name>A0A2S6BQM3_9PEZI</name>
<reference evidence="2" key="1">
    <citation type="journal article" date="2017" name="bioRxiv">
        <title>Conservation of a gene cluster reveals novel cercosporin biosynthetic mechanisms and extends production to the genus Colletotrichum.</title>
        <authorList>
            <person name="de Jonge R."/>
            <person name="Ebert M.K."/>
            <person name="Huitt-Roehl C.R."/>
            <person name="Pal P."/>
            <person name="Suttle J.C."/>
            <person name="Spanner R.E."/>
            <person name="Neubauer J.D."/>
            <person name="Jurick W.M.II."/>
            <person name="Stott K.A."/>
            <person name="Secor G.A."/>
            <person name="Thomma B.P.H.J."/>
            <person name="Van de Peer Y."/>
            <person name="Townsend C.A."/>
            <person name="Bolton M.D."/>
        </authorList>
    </citation>
    <scope>NUCLEOTIDE SEQUENCE [LARGE SCALE GENOMIC DNA]</scope>
    <source>
        <strain evidence="2">CBS538.71</strain>
    </source>
</reference>
<accession>A0A2S6BQM3</accession>
<dbReference type="AlphaFoldDB" id="A0A2S6BQM3"/>
<dbReference type="PANTHER" id="PTHR10622">
    <property type="entry name" value="HET DOMAIN-CONTAINING PROTEIN"/>
    <property type="match status" value="1"/>
</dbReference>
<evidence type="ECO:0008006" key="3">
    <source>
        <dbReference type="Google" id="ProtNLM"/>
    </source>
</evidence>
<organism evidence="1 2">
    <name type="scientific">Cercospora berteroae</name>
    <dbReference type="NCBI Taxonomy" id="357750"/>
    <lineage>
        <taxon>Eukaryota</taxon>
        <taxon>Fungi</taxon>
        <taxon>Dikarya</taxon>
        <taxon>Ascomycota</taxon>
        <taxon>Pezizomycotina</taxon>
        <taxon>Dothideomycetes</taxon>
        <taxon>Dothideomycetidae</taxon>
        <taxon>Mycosphaerellales</taxon>
        <taxon>Mycosphaerellaceae</taxon>
        <taxon>Cercospora</taxon>
    </lineage>
</organism>
<protein>
    <recommendedName>
        <fullName evidence="3">Heterokaryon incompatibility domain-containing protein</fullName>
    </recommendedName>
</protein>
<proteinExistence type="predicted"/>
<dbReference type="STRING" id="357750.A0A2S6BQM3"/>
<dbReference type="OrthoDB" id="10340401at2759"/>
<evidence type="ECO:0000313" key="1">
    <source>
        <dbReference type="EMBL" id="PPJ49785.1"/>
    </source>
</evidence>
<comment type="caution">
    <text evidence="1">The sequence shown here is derived from an EMBL/GenBank/DDBJ whole genome shotgun (WGS) entry which is preliminary data.</text>
</comment>
<evidence type="ECO:0000313" key="2">
    <source>
        <dbReference type="Proteomes" id="UP000237631"/>
    </source>
</evidence>